<evidence type="ECO:0000256" key="1">
    <source>
        <dbReference type="ARBA" id="ARBA00006484"/>
    </source>
</evidence>
<keyword evidence="5" id="KW-1185">Reference proteome</keyword>
<dbReference type="SUPFAM" id="SSF51735">
    <property type="entry name" value="NAD(P)-binding Rossmann-fold domains"/>
    <property type="match status" value="1"/>
</dbReference>
<accession>A0AA38RV93</accession>
<name>A0AA38RV93_9PEZI</name>
<dbReference type="CDD" id="cd05233">
    <property type="entry name" value="SDR_c"/>
    <property type="match status" value="1"/>
</dbReference>
<dbReference type="Pfam" id="PF13561">
    <property type="entry name" value="adh_short_C2"/>
    <property type="match status" value="1"/>
</dbReference>
<dbReference type="PROSITE" id="PS00061">
    <property type="entry name" value="ADH_SHORT"/>
    <property type="match status" value="1"/>
</dbReference>
<reference evidence="4" key="1">
    <citation type="submission" date="2022-07" db="EMBL/GenBank/DDBJ databases">
        <title>Fungi with potential for degradation of polypropylene.</title>
        <authorList>
            <person name="Gostincar C."/>
        </authorList>
    </citation>
    <scope>NUCLEOTIDE SEQUENCE</scope>
    <source>
        <strain evidence="4">EXF-13308</strain>
    </source>
</reference>
<dbReference type="PANTHER" id="PTHR24321">
    <property type="entry name" value="DEHYDROGENASES, SHORT CHAIN"/>
    <property type="match status" value="1"/>
</dbReference>
<dbReference type="InterPro" id="IPR036291">
    <property type="entry name" value="NAD(P)-bd_dom_sf"/>
</dbReference>
<evidence type="ECO:0000313" key="5">
    <source>
        <dbReference type="Proteomes" id="UP001174694"/>
    </source>
</evidence>
<dbReference type="InterPro" id="IPR020904">
    <property type="entry name" value="Sc_DH/Rdtase_CS"/>
</dbReference>
<sequence length="258" mass="26902">MPEPSLAGKVFIVTAAAAGIGLATSKLLLESGASVGMSDKDGEALADVVSGFDAAVKPRVLIGAVDVSDRAAVRDFIHKAKNHFQRLDGLASVAGVAGRKFGARNVWDMPEDEYDFVMDVNLRGLFNILGESLKPGIMDRPGSIVAVGSEHSFRGSKGSSLYTASKHGLLGMVKSVALETGAGPDGVRINAVLPGPTDTPARRAVMELVGKERDTTRRRPLGRALDPAELGEIILFLLCRKSSGVTGAAWTADGGPPV</sequence>
<dbReference type="Gene3D" id="3.40.50.720">
    <property type="entry name" value="NAD(P)-binding Rossmann-like Domain"/>
    <property type="match status" value="1"/>
</dbReference>
<organism evidence="4 5">
    <name type="scientific">Pleurostoma richardsiae</name>
    <dbReference type="NCBI Taxonomy" id="41990"/>
    <lineage>
        <taxon>Eukaryota</taxon>
        <taxon>Fungi</taxon>
        <taxon>Dikarya</taxon>
        <taxon>Ascomycota</taxon>
        <taxon>Pezizomycotina</taxon>
        <taxon>Sordariomycetes</taxon>
        <taxon>Sordariomycetidae</taxon>
        <taxon>Calosphaeriales</taxon>
        <taxon>Pleurostomataceae</taxon>
        <taxon>Pleurostoma</taxon>
    </lineage>
</organism>
<keyword evidence="2" id="KW-0521">NADP</keyword>
<evidence type="ECO:0008006" key="6">
    <source>
        <dbReference type="Google" id="ProtNLM"/>
    </source>
</evidence>
<dbReference type="GO" id="GO:0016491">
    <property type="term" value="F:oxidoreductase activity"/>
    <property type="evidence" value="ECO:0007669"/>
    <property type="project" value="UniProtKB-KW"/>
</dbReference>
<dbReference type="InterPro" id="IPR002347">
    <property type="entry name" value="SDR_fam"/>
</dbReference>
<dbReference type="EMBL" id="JANBVO010000001">
    <property type="protein sequence ID" value="KAJ9157337.1"/>
    <property type="molecule type" value="Genomic_DNA"/>
</dbReference>
<protein>
    <recommendedName>
        <fullName evidence="6">SDR family oxidoreductase</fullName>
    </recommendedName>
</protein>
<comment type="similarity">
    <text evidence="1">Belongs to the short-chain dehydrogenases/reductases (SDR) family.</text>
</comment>
<evidence type="ECO:0000313" key="4">
    <source>
        <dbReference type="EMBL" id="KAJ9157337.1"/>
    </source>
</evidence>
<proteinExistence type="inferred from homology"/>
<dbReference type="PANTHER" id="PTHR24321:SF8">
    <property type="entry name" value="ESTRADIOL 17-BETA-DEHYDROGENASE 8-RELATED"/>
    <property type="match status" value="1"/>
</dbReference>
<comment type="caution">
    <text evidence="4">The sequence shown here is derived from an EMBL/GenBank/DDBJ whole genome shotgun (WGS) entry which is preliminary data.</text>
</comment>
<dbReference type="AlphaFoldDB" id="A0AA38RV93"/>
<gene>
    <name evidence="4" type="ORF">NKR23_g672</name>
</gene>
<dbReference type="PRINTS" id="PR00080">
    <property type="entry name" value="SDRFAMILY"/>
</dbReference>
<dbReference type="FunFam" id="3.40.50.720:FF:000084">
    <property type="entry name" value="Short-chain dehydrogenase reductase"/>
    <property type="match status" value="1"/>
</dbReference>
<evidence type="ECO:0000256" key="2">
    <source>
        <dbReference type="ARBA" id="ARBA00022857"/>
    </source>
</evidence>
<dbReference type="Proteomes" id="UP001174694">
    <property type="component" value="Unassembled WGS sequence"/>
</dbReference>
<keyword evidence="3" id="KW-0560">Oxidoreductase</keyword>
<evidence type="ECO:0000256" key="3">
    <source>
        <dbReference type="ARBA" id="ARBA00023002"/>
    </source>
</evidence>
<dbReference type="PRINTS" id="PR00081">
    <property type="entry name" value="GDHRDH"/>
</dbReference>